<feature type="transmembrane region" description="Helical" evidence="1">
    <location>
        <begin position="6"/>
        <end position="29"/>
    </location>
</feature>
<keyword evidence="1" id="KW-0812">Transmembrane</keyword>
<reference evidence="3 4" key="1">
    <citation type="journal article" date="2011" name="Genome Biol.">
        <title>Comparative genome sequence analysis underscores mycoparasitism as the ancestral life style of Trichoderma.</title>
        <authorList>
            <person name="Kubicek C.P."/>
            <person name="Herrera-Estrella A."/>
            <person name="Seidl-Seiboth V."/>
            <person name="Martinez D.A."/>
            <person name="Druzhinina I.S."/>
            <person name="Thon M."/>
            <person name="Zeilinger S."/>
            <person name="Casas-Flores S."/>
            <person name="Horwitz B.A."/>
            <person name="Mukherjee P.K."/>
            <person name="Mukherjee M."/>
            <person name="Kredics L."/>
            <person name="Alcaraz L.D."/>
            <person name="Aerts A."/>
            <person name="Antal Z."/>
            <person name="Atanasova L."/>
            <person name="Cervantes-Badillo M.G."/>
            <person name="Challacombe J."/>
            <person name="Chertkov O."/>
            <person name="McCluskey K."/>
            <person name="Coulpier F."/>
            <person name="Deshpande N."/>
            <person name="von Doehren H."/>
            <person name="Ebbole D.J."/>
            <person name="Esquivel-Naranjo E.U."/>
            <person name="Fekete E."/>
            <person name="Flipphi M."/>
            <person name="Glaser F."/>
            <person name="Gomez-Rodriguez E.Y."/>
            <person name="Gruber S."/>
            <person name="Han C."/>
            <person name="Henrissat B."/>
            <person name="Hermosa R."/>
            <person name="Hernandez-Onate M."/>
            <person name="Karaffa L."/>
            <person name="Kosti I."/>
            <person name="Le Crom S."/>
            <person name="Lindquist E."/>
            <person name="Lucas S."/>
            <person name="Luebeck M."/>
            <person name="Luebeck P.S."/>
            <person name="Margeot A."/>
            <person name="Metz B."/>
            <person name="Misra M."/>
            <person name="Nevalainen H."/>
            <person name="Omann M."/>
            <person name="Packer N."/>
            <person name="Perrone G."/>
            <person name="Uresti-Rivera E.E."/>
            <person name="Salamov A."/>
            <person name="Schmoll M."/>
            <person name="Seiboth B."/>
            <person name="Shapiro H."/>
            <person name="Sukno S."/>
            <person name="Tamayo-Ramos J.A."/>
            <person name="Tisch D."/>
            <person name="Wiest A."/>
            <person name="Wilkinson H.H."/>
            <person name="Zhang M."/>
            <person name="Coutinho P.M."/>
            <person name="Kenerley C.M."/>
            <person name="Monte E."/>
            <person name="Baker S.E."/>
            <person name="Grigoriev I.V."/>
        </authorList>
    </citation>
    <scope>NUCLEOTIDE SEQUENCE [LARGE SCALE GENOMIC DNA]</scope>
    <source>
        <strain evidence="4">ATCC 20476 / IMI 206040</strain>
    </source>
</reference>
<keyword evidence="4" id="KW-1185">Reference proteome</keyword>
<evidence type="ECO:0000256" key="1">
    <source>
        <dbReference type="SAM" id="Phobius"/>
    </source>
</evidence>
<protein>
    <submittedName>
        <fullName evidence="3">Uncharacterized protein</fullName>
    </submittedName>
</protein>
<proteinExistence type="predicted"/>
<comment type="caution">
    <text evidence="3">The sequence shown here is derived from an EMBL/GenBank/DDBJ whole genome shotgun (WGS) entry which is preliminary data.</text>
</comment>
<dbReference type="OrthoDB" id="18915at2759"/>
<feature type="chain" id="PRO_5003524705" evidence="2">
    <location>
        <begin position="18"/>
        <end position="52"/>
    </location>
</feature>
<evidence type="ECO:0000256" key="2">
    <source>
        <dbReference type="SAM" id="SignalP"/>
    </source>
</evidence>
<organism evidence="3 4">
    <name type="scientific">Hypocrea atroviridis (strain ATCC 20476 / IMI 206040)</name>
    <name type="common">Trichoderma atroviride</name>
    <dbReference type="NCBI Taxonomy" id="452589"/>
    <lineage>
        <taxon>Eukaryota</taxon>
        <taxon>Fungi</taxon>
        <taxon>Dikarya</taxon>
        <taxon>Ascomycota</taxon>
        <taxon>Pezizomycotina</taxon>
        <taxon>Sordariomycetes</taxon>
        <taxon>Hypocreomycetidae</taxon>
        <taxon>Hypocreales</taxon>
        <taxon>Hypocreaceae</taxon>
        <taxon>Trichoderma</taxon>
    </lineage>
</organism>
<keyword evidence="1" id="KW-0472">Membrane</keyword>
<accession>G9NNZ3</accession>
<keyword evidence="2" id="KW-0732">Signal</keyword>
<evidence type="ECO:0000313" key="3">
    <source>
        <dbReference type="EMBL" id="EHK47781.1"/>
    </source>
</evidence>
<name>G9NNZ3_HYPAI</name>
<dbReference type="Proteomes" id="UP000005426">
    <property type="component" value="Unassembled WGS sequence"/>
</dbReference>
<evidence type="ECO:0000313" key="4">
    <source>
        <dbReference type="Proteomes" id="UP000005426"/>
    </source>
</evidence>
<gene>
    <name evidence="3" type="ORF">TRIATDRAFT_256070</name>
</gene>
<sequence length="52" mass="5926">MLLCIIWQAWHASFCCGTQLCLLTALFLMMECLDEVEMKLPMDGMGERGRGE</sequence>
<dbReference type="EMBL" id="ABDG02000020">
    <property type="protein sequence ID" value="EHK47781.1"/>
    <property type="molecule type" value="Genomic_DNA"/>
</dbReference>
<dbReference type="HOGENOM" id="CLU_3087523_0_0_1"/>
<feature type="signal peptide" evidence="2">
    <location>
        <begin position="1"/>
        <end position="17"/>
    </location>
</feature>
<dbReference type="AlphaFoldDB" id="G9NNZ3"/>
<keyword evidence="1" id="KW-1133">Transmembrane helix</keyword>